<dbReference type="RefSeq" id="XP_022108564.1">
    <property type="nucleotide sequence ID" value="XM_022252872.1"/>
</dbReference>
<dbReference type="OMA" id="CTSIPEW"/>
<accession>A0A8B7ZT18</accession>
<keyword evidence="8" id="KW-1185">Reference proteome</keyword>
<dbReference type="OrthoDB" id="73997at2759"/>
<dbReference type="Proteomes" id="UP000694845">
    <property type="component" value="Unplaced"/>
</dbReference>
<evidence type="ECO:0000259" key="6">
    <source>
        <dbReference type="Pfam" id="PF25150"/>
    </source>
</evidence>
<feature type="domain" description="tRNA (32-2'-O)-methyltransferase regulator THADA-like TPR repeats region" evidence="6">
    <location>
        <begin position="520"/>
        <end position="808"/>
    </location>
</feature>
<evidence type="ECO:0000256" key="2">
    <source>
        <dbReference type="ARBA" id="ARBA00022694"/>
    </source>
</evidence>
<dbReference type="GO" id="GO:0030488">
    <property type="term" value="P:tRNA methylation"/>
    <property type="evidence" value="ECO:0007669"/>
    <property type="project" value="TreeGrafter"/>
</dbReference>
<name>A0A8B7ZT18_ACAPL</name>
<feature type="domain" description="DUF2428" evidence="5">
    <location>
        <begin position="938"/>
        <end position="1205"/>
    </location>
</feature>
<feature type="domain" description="tRNA (32-2'-O)-methyltransferase regulator THADA-like C-terminal TPR repeats region" evidence="7">
    <location>
        <begin position="1207"/>
        <end position="1369"/>
    </location>
</feature>
<dbReference type="GeneID" id="110988912"/>
<dbReference type="InterPro" id="IPR019442">
    <property type="entry name" value="THADA/TRM732_DUF2428"/>
</dbReference>
<dbReference type="PANTHER" id="PTHR14387">
    <property type="entry name" value="THADA/DEATH RECEPTOR INTERACTING PROTEIN"/>
    <property type="match status" value="1"/>
</dbReference>
<evidence type="ECO:0000256" key="3">
    <source>
        <dbReference type="ARBA" id="ARBA00035698"/>
    </source>
</evidence>
<dbReference type="Pfam" id="PF25151">
    <property type="entry name" value="TPR_Trm732_C"/>
    <property type="match status" value="1"/>
</dbReference>
<protein>
    <recommendedName>
        <fullName evidence="3">tRNA (32-2'-O)-methyltransferase regulator THADA</fullName>
    </recommendedName>
</protein>
<feature type="region of interest" description="Disordered" evidence="4">
    <location>
        <begin position="967"/>
        <end position="992"/>
    </location>
</feature>
<proteinExistence type="inferred from homology"/>
<dbReference type="KEGG" id="aplc:110988912"/>
<dbReference type="GO" id="GO:0005829">
    <property type="term" value="C:cytosol"/>
    <property type="evidence" value="ECO:0007669"/>
    <property type="project" value="TreeGrafter"/>
</dbReference>
<keyword evidence="2" id="KW-0819">tRNA processing</keyword>
<evidence type="ECO:0000313" key="8">
    <source>
        <dbReference type="Proteomes" id="UP000694845"/>
    </source>
</evidence>
<feature type="region of interest" description="Disordered" evidence="4">
    <location>
        <begin position="1921"/>
        <end position="1959"/>
    </location>
</feature>
<dbReference type="InterPro" id="IPR016024">
    <property type="entry name" value="ARM-type_fold"/>
</dbReference>
<reference evidence="9" key="1">
    <citation type="submission" date="2025-08" db="UniProtKB">
        <authorList>
            <consortium name="RefSeq"/>
        </authorList>
    </citation>
    <scope>IDENTIFICATION</scope>
</reference>
<comment type="similarity">
    <text evidence="1">Belongs to the THADA family.</text>
</comment>
<dbReference type="PANTHER" id="PTHR14387:SF7">
    <property type="entry name" value="THYROID ADENOMA-ASSOCIATED PROTEIN"/>
    <property type="match status" value="1"/>
</dbReference>
<organism evidence="8 9">
    <name type="scientific">Acanthaster planci</name>
    <name type="common">Crown-of-thorns starfish</name>
    <dbReference type="NCBI Taxonomy" id="133434"/>
    <lineage>
        <taxon>Eukaryota</taxon>
        <taxon>Metazoa</taxon>
        <taxon>Echinodermata</taxon>
        <taxon>Eleutherozoa</taxon>
        <taxon>Asterozoa</taxon>
        <taxon>Asteroidea</taxon>
        <taxon>Valvatacea</taxon>
        <taxon>Valvatida</taxon>
        <taxon>Acanthasteridae</taxon>
        <taxon>Acanthaster</taxon>
    </lineage>
</organism>
<dbReference type="SUPFAM" id="SSF48371">
    <property type="entry name" value="ARM repeat"/>
    <property type="match status" value="2"/>
</dbReference>
<evidence type="ECO:0000256" key="4">
    <source>
        <dbReference type="SAM" id="MobiDB-lite"/>
    </source>
</evidence>
<dbReference type="InterPro" id="IPR056842">
    <property type="entry name" value="THADA-like_TPR_C"/>
</dbReference>
<sequence>MEEVFERKIKCFLSSGETSCLPWDYLNECLHGCHDPQQVTSLKKFGAVLKKQAHESISATEMDLCSDVLTQLFVAVDPKAALHRGIASILQGFPDKDHELVCRKLSTVVSNQLLLCSKMDARECRKCVDVVCGLLENFLLGEKSLSLMFHQVVTFLGEVLQIFMRSAKCVKDTIGQNEAMCNCMAAVKAVISVIQRCYQQESQLDDARNTSGTMETMLQMMWDILSDDSYLADCRSAAGMALVLLQRSLVSGDEHQLCNVIYTALFGHLSTSTCLLPLPSVQYQPPRFDTASLPAQSYLFVCHGVLAMLDSKDLMDQGLPVDGHCLLFDVLFPEILGLTERLTEPSSALAAARTLTLWTSTAVVAMTSGSHDNSEACLFGSAAIPQKLIHYVWTNWDHPIDGIRYQTKSIFENVLQLHVIAQQKSDYKPTEDQFLLDLLDSLMAVNWHVRGKYMPLGCLVIHVGAEKILASYPTMPQELLLVFGDQTLAPYACDLLERLFTHHKAWLAQCRPGADGIGRWQKMWIVPVLGCLCNPATTKDQKTYLIEYCVPRLLKCSPEALGFIVTHLHQANGSSSSSMDKSGLLGALVTCLKTARSMGLIEHAGKTDDNYGIHSSQACLWRGLVPYRKLREALCHRESQVRIDGLGLLCDCNKTTEAVLPEELALLRFFLVLNINSPSPSFRQMMGAHLKKLFVRIRESGRVCLKQMARQQKHGQPDSLPCSSSEGQIQTYKDFLSWLTCFLFEALKPGSSYPRRAVALHTLKTMAPIYGYKPKGSISTLFDLNEIWTPGNIQLLLHRLTDPYESNKVMAFDLLRGLSQETLGLRDGSCLHQIYLEALQLASSNKPHNCETASFVLRFVALQPTSLLERGVTDIPKSILGILTDLCKNLTEEVGVAKDSLLEAAVQGPMYGILHCIRELLGDVNLRTMSHSDGWNVMVSQLIQLCLEVAEVACVVVCNSSPEGYVPEESDSAFDQPEPASEEGCPPSNSPPAVLASKALKRVTPQMVLVCCWRSMKEVSLLMGHLALSAPLAGDGTCPGLISHCQLEDIGHFFLRLLKESKHRGAFELAYAGFIMLTTRLWKNESVTLHQLPKQWLEGLLSDITASQSMLCATRRSAGIPFAIQALVGSEPSSQGKSCFKQAMDTLLSLAFPKSAGSDSITSQIHALNILRVLFKDARLGEDVIPYIADGVRAAILGFAAQLWAVRNSSTLLFSALVTRIFGVQRAKQAHDRRNCMTGKEFFARFPSLHPFLLQQLKEATSVHMRSGTARLHPSLFPVLLLLSRLYPSPMDGARTRLSMDHFVPHVLSCASSAVYKTRAIAARALVPLVPASRQLDMLKDLLGLLPRTPDQPAHHNHIHGVLLQIREILDCAIQMASSQQTCAALVGVMSSVADCVWLASDDNGCCVTRASFLDILQTFLFNTSLLSTAFNLREEPLEDLKMVVTSIASRYIQNHSALTELSLHQPGFITLQTTCASICLRQRSHQEPQEIAPSAEPMDAIMKPVGSRIAERKFQDLPTESKVGFKAAHRCDEYRLEQSPEAILVSLLCSPYYEVRELALNHLIESCQNGPSENVSNSPEAVITSSSQLFEKLVTMVTEEEHEVCLSRVYELLSYHPMTCQFPWQLPKCQMGCIECFQIAMGVACLPRQKEDLISSVIQFTTCLVPVVHSELLSTKIGTGESVYKLLHDWALLLDQCSQAGQTVQSRLTVVKAIGSLATITLLDLSECLGNIPFVLWGAMMRFLQDDELEVQQGAVSYIVKLAIHVNLFSDLHDMDTQPSLGLHLGIQLFMSVFTERHPADCLCSLLQWGMGRPEETASNHEEEPQDERLFDQGEANTTFEGVHLAQIISNQLHAVALCCSGYTSDPCIIAKPTGKDSCTEDPETGNNPSVQRQSALYETVPTQTAVCDESKAIACAGDVSELPPSQDGNQPEDEIGVPSSDSKDSEPSAPDNHHQTGDDFLFPPFSLRLSASAIHHLQQAARVGLLDLATRLDERLQVWLPASPFLTAREWEMQCVECYKILLCSLALTVLLSDGVETKLKKRWGQLLENVGTRFQACGFSSHCPLVTEPLESLKLWCISSEDN</sequence>
<dbReference type="InterPro" id="IPR051954">
    <property type="entry name" value="tRNA_methyltransferase_THADA"/>
</dbReference>
<dbReference type="InterPro" id="IPR056843">
    <property type="entry name" value="THADA-like_TPR"/>
</dbReference>
<evidence type="ECO:0000313" key="9">
    <source>
        <dbReference type="RefSeq" id="XP_022108564.1"/>
    </source>
</evidence>
<evidence type="ECO:0000259" key="7">
    <source>
        <dbReference type="Pfam" id="PF25151"/>
    </source>
</evidence>
<evidence type="ECO:0000256" key="1">
    <source>
        <dbReference type="ARBA" id="ARBA00010409"/>
    </source>
</evidence>
<dbReference type="Pfam" id="PF25150">
    <property type="entry name" value="TPR_Trm732"/>
    <property type="match status" value="1"/>
</dbReference>
<evidence type="ECO:0000259" key="5">
    <source>
        <dbReference type="Pfam" id="PF10350"/>
    </source>
</evidence>
<feature type="compositionally biased region" description="Basic and acidic residues" evidence="4">
    <location>
        <begin position="1943"/>
        <end position="1959"/>
    </location>
</feature>
<dbReference type="Pfam" id="PF10350">
    <property type="entry name" value="DUF2428"/>
    <property type="match status" value="1"/>
</dbReference>
<gene>
    <name evidence="9" type="primary">LOC110988912</name>
</gene>